<accession>A0A7G7YNL8</accession>
<dbReference type="RefSeq" id="WP_186276643.1">
    <property type="nucleotide sequence ID" value="NZ_CP046883.1"/>
</dbReference>
<keyword evidence="2" id="KW-1185">Reference proteome</keyword>
<gene>
    <name evidence="1" type="ORF">GP473_04905</name>
</gene>
<dbReference type="KEGG" id="cans:GP473_04905"/>
<organism evidence="1 2">
    <name type="scientific">Corynebacterium anserum</name>
    <dbReference type="NCBI Taxonomy" id="2684406"/>
    <lineage>
        <taxon>Bacteria</taxon>
        <taxon>Bacillati</taxon>
        <taxon>Actinomycetota</taxon>
        <taxon>Actinomycetes</taxon>
        <taxon>Mycobacteriales</taxon>
        <taxon>Corynebacteriaceae</taxon>
        <taxon>Corynebacterium</taxon>
    </lineage>
</organism>
<name>A0A7G7YNL8_9CORY</name>
<dbReference type="EMBL" id="CP046883">
    <property type="protein sequence ID" value="QNH96088.1"/>
    <property type="molecule type" value="Genomic_DNA"/>
</dbReference>
<evidence type="ECO:0000313" key="2">
    <source>
        <dbReference type="Proteomes" id="UP000515275"/>
    </source>
</evidence>
<reference evidence="1 2" key="1">
    <citation type="submission" date="2019-12" db="EMBL/GenBank/DDBJ databases">
        <title>Corynebacterium sp. nov., isolated from feces of the Anser Albifrons in China.</title>
        <authorList>
            <person name="Liu Q."/>
        </authorList>
    </citation>
    <scope>NUCLEOTIDE SEQUENCE [LARGE SCALE GENOMIC DNA]</scope>
    <source>
        <strain evidence="1 2">23H37-10</strain>
    </source>
</reference>
<proteinExistence type="predicted"/>
<protein>
    <submittedName>
        <fullName evidence="1">Uncharacterized protein</fullName>
    </submittedName>
</protein>
<dbReference type="AlphaFoldDB" id="A0A7G7YNL8"/>
<sequence>MAVANQEIAKLRSHAMAQLITAVPQEPHSSFGLRANNTVAMARTPRHGSFSSDTPRGQEIIYAALCDHLYIPDSGEVAAHGYPAEF</sequence>
<dbReference type="Proteomes" id="UP000515275">
    <property type="component" value="Chromosome"/>
</dbReference>
<evidence type="ECO:0000313" key="1">
    <source>
        <dbReference type="EMBL" id="QNH96088.1"/>
    </source>
</evidence>